<organism evidence="4 5">
    <name type="scientific">Actinomadura rubteroloni</name>
    <dbReference type="NCBI Taxonomy" id="1926885"/>
    <lineage>
        <taxon>Bacteria</taxon>
        <taxon>Bacillati</taxon>
        <taxon>Actinomycetota</taxon>
        <taxon>Actinomycetes</taxon>
        <taxon>Streptosporangiales</taxon>
        <taxon>Thermomonosporaceae</taxon>
        <taxon>Actinomadura</taxon>
    </lineage>
</organism>
<dbReference type="Pfam" id="PF08240">
    <property type="entry name" value="ADH_N"/>
    <property type="match status" value="1"/>
</dbReference>
<dbReference type="SMART" id="SM00829">
    <property type="entry name" value="PKS_ER"/>
    <property type="match status" value="1"/>
</dbReference>
<dbReference type="SUPFAM" id="SSF51735">
    <property type="entry name" value="NAD(P)-binding Rossmann-fold domains"/>
    <property type="match status" value="1"/>
</dbReference>
<accession>A0A2P4UQK4</accession>
<dbReference type="InterPro" id="IPR002364">
    <property type="entry name" value="Quin_OxRdtase/zeta-crystal_CS"/>
</dbReference>
<dbReference type="EMBL" id="MTBP01000001">
    <property type="protein sequence ID" value="POM27328.1"/>
    <property type="molecule type" value="Genomic_DNA"/>
</dbReference>
<dbReference type="GO" id="GO:0008270">
    <property type="term" value="F:zinc ion binding"/>
    <property type="evidence" value="ECO:0007669"/>
    <property type="project" value="InterPro"/>
</dbReference>
<dbReference type="PROSITE" id="PS01162">
    <property type="entry name" value="QOR_ZETA_CRYSTAL"/>
    <property type="match status" value="1"/>
</dbReference>
<dbReference type="Gene3D" id="3.90.180.10">
    <property type="entry name" value="Medium-chain alcohol dehydrogenases, catalytic domain"/>
    <property type="match status" value="1"/>
</dbReference>
<name>A0A2P4UQK4_9ACTN</name>
<dbReference type="GO" id="GO:0003960">
    <property type="term" value="F:quinone reductase (NADPH) activity"/>
    <property type="evidence" value="ECO:0007669"/>
    <property type="project" value="UniProtKB-EC"/>
</dbReference>
<evidence type="ECO:0000256" key="2">
    <source>
        <dbReference type="ARBA" id="ARBA00023002"/>
    </source>
</evidence>
<evidence type="ECO:0000313" key="4">
    <source>
        <dbReference type="EMBL" id="POM27328.1"/>
    </source>
</evidence>
<keyword evidence="2 4" id="KW-0560">Oxidoreductase</keyword>
<evidence type="ECO:0000259" key="3">
    <source>
        <dbReference type="SMART" id="SM00829"/>
    </source>
</evidence>
<keyword evidence="5" id="KW-1185">Reference proteome</keyword>
<dbReference type="InterPro" id="IPR013154">
    <property type="entry name" value="ADH-like_N"/>
</dbReference>
<dbReference type="InterPro" id="IPR011032">
    <property type="entry name" value="GroES-like_sf"/>
</dbReference>
<dbReference type="GO" id="GO:0070402">
    <property type="term" value="F:NADPH binding"/>
    <property type="evidence" value="ECO:0007669"/>
    <property type="project" value="TreeGrafter"/>
</dbReference>
<evidence type="ECO:0000256" key="1">
    <source>
        <dbReference type="ARBA" id="ARBA00022857"/>
    </source>
</evidence>
<dbReference type="RefSeq" id="WP_168212062.1">
    <property type="nucleotide sequence ID" value="NZ_MTBP01000001.1"/>
</dbReference>
<evidence type="ECO:0000313" key="5">
    <source>
        <dbReference type="Proteomes" id="UP000242367"/>
    </source>
</evidence>
<dbReference type="PANTHER" id="PTHR48106">
    <property type="entry name" value="QUINONE OXIDOREDUCTASE PIG3-RELATED"/>
    <property type="match status" value="1"/>
</dbReference>
<protein>
    <submittedName>
        <fullName evidence="4">Quinone oxidoreductase 1</fullName>
        <ecNumber evidence="4">1.6.5.5</ecNumber>
    </submittedName>
</protein>
<reference evidence="4 5" key="1">
    <citation type="journal article" date="2017" name="Chemistry">
        <title>Isolation, Biosynthesis and Chemical Modifications of Rubterolones A-F: Rare Tropolone Alkaloids from Actinomadura sp. 5-2.</title>
        <authorList>
            <person name="Guo H."/>
            <person name="Benndorf R."/>
            <person name="Leichnitz D."/>
            <person name="Klassen J.L."/>
            <person name="Vollmers J."/>
            <person name="Gorls H."/>
            <person name="Steinacker M."/>
            <person name="Weigel C."/>
            <person name="Dahse H.M."/>
            <person name="Kaster A.K."/>
            <person name="de Beer Z.W."/>
            <person name="Poulsen M."/>
            <person name="Beemelmanns C."/>
        </authorList>
    </citation>
    <scope>NUCLEOTIDE SEQUENCE [LARGE SCALE GENOMIC DNA]</scope>
    <source>
        <strain evidence="4 5">5-2</strain>
    </source>
</reference>
<dbReference type="InterPro" id="IPR020843">
    <property type="entry name" value="ER"/>
</dbReference>
<dbReference type="EC" id="1.6.5.5" evidence="4"/>
<dbReference type="InterPro" id="IPR013149">
    <property type="entry name" value="ADH-like_C"/>
</dbReference>
<comment type="caution">
    <text evidence="4">The sequence shown here is derived from an EMBL/GenBank/DDBJ whole genome shotgun (WGS) entry which is preliminary data.</text>
</comment>
<dbReference type="Proteomes" id="UP000242367">
    <property type="component" value="Unassembled WGS sequence"/>
</dbReference>
<gene>
    <name evidence="4" type="primary">qorA_3</name>
    <name evidence="4" type="ORF">BTM25_17410</name>
</gene>
<keyword evidence="1" id="KW-0521">NADP</keyword>
<sequence length="352" mass="36669">MSGAMTAVRIYEHGGPEVLKVEQVPIPDPAPGEVLVRVRATSVNWWDAGFRKGVVRPRPGVASLPLPFQLGREAAGEVAAVGDGVTSFAVGDRVVVMTCPACGQCTACRRGDDNLCENTELPGHQRFGGYAEYVTAPEHGLLRAPDGVEFETLACVLWSYGTVLHMVNARARVQPGDTVLVTGASGGMGTAGLQLARMAGARLIIGLTGTPDKAQAVLDAGADVVVNYKDTDAVAQIRAHTGGTGVDVVLDNVGGPMVPLAIEAARLGGRIVLSAIMGGRTVELHINDIFSKHLDVLGTRASTRREQELVLDFVARGQIAPVIGARYPLSEAAAAHAALDAGAHVGKIMLVP</sequence>
<proteinExistence type="predicted"/>
<dbReference type="AlphaFoldDB" id="A0A2P4UQK4"/>
<dbReference type="Pfam" id="PF00107">
    <property type="entry name" value="ADH_zinc_N"/>
    <property type="match status" value="1"/>
</dbReference>
<feature type="domain" description="Enoyl reductase (ER)" evidence="3">
    <location>
        <begin position="14"/>
        <end position="350"/>
    </location>
</feature>
<dbReference type="InterPro" id="IPR036291">
    <property type="entry name" value="NAD(P)-bd_dom_sf"/>
</dbReference>
<dbReference type="SUPFAM" id="SSF50129">
    <property type="entry name" value="GroES-like"/>
    <property type="match status" value="1"/>
</dbReference>